<evidence type="ECO:0000313" key="1">
    <source>
        <dbReference type="EMBL" id="KAI8652618.1"/>
    </source>
</evidence>
<proteinExistence type="predicted"/>
<reference evidence="1" key="1">
    <citation type="submission" date="2022-06" db="EMBL/GenBank/DDBJ databases">
        <title>Fusarium solani species complex genomes reveal bases of compartmentalisation and animal pathogenesis.</title>
        <authorList>
            <person name="Tsai I.J."/>
        </authorList>
    </citation>
    <scope>NUCLEOTIDE SEQUENCE</scope>
    <source>
        <strain evidence="1">Fu6.1</strain>
    </source>
</reference>
<accession>A0ACC0QF39</accession>
<dbReference type="EMBL" id="CM046513">
    <property type="protein sequence ID" value="KAI8652618.1"/>
    <property type="molecule type" value="Genomic_DNA"/>
</dbReference>
<comment type="caution">
    <text evidence="1">The sequence shown here is derived from an EMBL/GenBank/DDBJ whole genome shotgun (WGS) entry which is preliminary data.</text>
</comment>
<dbReference type="Proteomes" id="UP001065298">
    <property type="component" value="Chromosome 11"/>
</dbReference>
<name>A0ACC0QF39_9HYPO</name>
<gene>
    <name evidence="1" type="ORF">NCS57_01326300</name>
</gene>
<organism evidence="1 2">
    <name type="scientific">Fusarium keratoplasticum</name>
    <dbReference type="NCBI Taxonomy" id="1328300"/>
    <lineage>
        <taxon>Eukaryota</taxon>
        <taxon>Fungi</taxon>
        <taxon>Dikarya</taxon>
        <taxon>Ascomycota</taxon>
        <taxon>Pezizomycotina</taxon>
        <taxon>Sordariomycetes</taxon>
        <taxon>Hypocreomycetidae</taxon>
        <taxon>Hypocreales</taxon>
        <taxon>Nectriaceae</taxon>
        <taxon>Fusarium</taxon>
        <taxon>Fusarium solani species complex</taxon>
    </lineage>
</organism>
<evidence type="ECO:0000313" key="2">
    <source>
        <dbReference type="Proteomes" id="UP001065298"/>
    </source>
</evidence>
<sequence>MRLINVRTMELEEFHGDQVPRYAILSHTWGQGEITFQDWKDLNLASQKAGFAKILGACRQASEDSLEYLWVDTNCIDKTSSAELSEAINSMFAWYRDAVVCYAFLIDVPTIPASGLVRYEAYCQSRWFTRGWTLQELLAPRDVIFFDQNWQQIGNRSGSLGERIAAITQIEVPFITGQSTLTHASVAQKMSWLSRRATTRVEDMAYCMLGIFGINMPLLYGEGTKAFLRLQEEIVKISTDHTIFCWNWVESVPGSWTSMLAPTPAAFKFSGCYFEPKRDISSPEIFPYSFTNAGLSIRLPLVSAWGYSFALLEAHHPGSSCQFAIPLRYIVELGAFRRIAFPPGPISIESWLPEPARKLLVRARPNPFQLELGFPTTPEFQYGLLLTTSSNVLHDLWRDSFYGDESLPTSLKWEFPTNIITAYPAGVWDNHRSLIMFPTQRSGSRKVFAVMVQIRMQPDSELVMFFAIRIHKSGETQWFCRFSPESAWDDDDSVPEVHLEAFKEEVSHRTESIMCSGHSCQKFHLDILSERNVSSNTVVRSAHVSTKGSHEETGPITMIWDGLANKRVELPSALRNYLV</sequence>
<keyword evidence="2" id="KW-1185">Reference proteome</keyword>
<protein>
    <submittedName>
        <fullName evidence="1">HET domain-containing protein</fullName>
    </submittedName>
</protein>